<sequence>MKATKAALQNSSQEECGVWLDPVQLKIKAKQKRLARPISKLLNPFMIGEGYNLAVALNFTQTKMEMPKTKQSSITNFFTPHRQVLHEMSSSEIPNPEQSPSSSTSVVPTAVASGKKRERDERPRKSDFNVDCEWGNENVPETKTAASQNQRGHDSSLLNRQSEEFEAPENKKRHVEPSLFHLPPLAWSQDPLFTCSVDSERKFDQMKKENAQNTEDSESSFLDGLQFDEVFGAQIDLKGTSTQNLDKKQNQKEKENSKPDFLNSPIKHSSFSSPAPLSSHKGADRNSTLLLKHTSRHGIKPGKEQGFDSAWSKTSTSPLLPNQEVDEDALLFTLDSEGFRVIAHRDPPSRSPLKDQSNLGYGMVSSASYKPVEEEEDEEDGMLFTQDSQGNLVIKH</sequence>
<organism evidence="3">
    <name type="scientific">Nothobranchius furzeri</name>
    <name type="common">Turquoise killifish</name>
    <dbReference type="NCBI Taxonomy" id="105023"/>
    <lineage>
        <taxon>Eukaryota</taxon>
        <taxon>Metazoa</taxon>
        <taxon>Chordata</taxon>
        <taxon>Craniata</taxon>
        <taxon>Vertebrata</taxon>
        <taxon>Euteleostomi</taxon>
        <taxon>Actinopterygii</taxon>
        <taxon>Neopterygii</taxon>
        <taxon>Teleostei</taxon>
        <taxon>Neoteleostei</taxon>
        <taxon>Acanthomorphata</taxon>
        <taxon>Ovalentaria</taxon>
        <taxon>Atherinomorphae</taxon>
        <taxon>Cyprinodontiformes</taxon>
        <taxon>Nothobranchiidae</taxon>
        <taxon>Nothobranchius</taxon>
    </lineage>
</organism>
<dbReference type="EMBL" id="HADY01013308">
    <property type="protein sequence ID" value="SBP51793.1"/>
    <property type="molecule type" value="Transcribed_RNA"/>
</dbReference>
<dbReference type="GO" id="GO:0005813">
    <property type="term" value="C:centrosome"/>
    <property type="evidence" value="ECO:0007669"/>
    <property type="project" value="TreeGrafter"/>
</dbReference>
<feature type="compositionally biased region" description="Polar residues" evidence="1">
    <location>
        <begin position="311"/>
        <end position="320"/>
    </location>
</feature>
<dbReference type="AlphaFoldDB" id="A0A1A8AAT2"/>
<feature type="compositionally biased region" description="Basic and acidic residues" evidence="1">
    <location>
        <begin position="245"/>
        <end position="258"/>
    </location>
</feature>
<feature type="compositionally biased region" description="Basic and acidic residues" evidence="1">
    <location>
        <begin position="115"/>
        <end position="128"/>
    </location>
</feature>
<feature type="compositionally biased region" description="Polar residues" evidence="1">
    <location>
        <begin position="385"/>
        <end position="396"/>
    </location>
</feature>
<dbReference type="GO" id="GO:0000922">
    <property type="term" value="C:spindle pole"/>
    <property type="evidence" value="ECO:0007669"/>
    <property type="project" value="TreeGrafter"/>
</dbReference>
<feature type="compositionally biased region" description="Polar residues" evidence="1">
    <location>
        <begin position="139"/>
        <end position="160"/>
    </location>
</feature>
<evidence type="ECO:0000313" key="2">
    <source>
        <dbReference type="EMBL" id="KAF7211179.1"/>
    </source>
</evidence>
<feature type="region of interest" description="Disordered" evidence="1">
    <location>
        <begin position="87"/>
        <end position="177"/>
    </location>
</feature>
<dbReference type="OMA" id="QDPLFTC"/>
<protein>
    <submittedName>
        <fullName evidence="2">LOC107394756-like protein</fullName>
    </submittedName>
</protein>
<dbReference type="InterPro" id="IPR029286">
    <property type="entry name" value="AUNIP"/>
</dbReference>
<evidence type="ECO:0000256" key="1">
    <source>
        <dbReference type="SAM" id="MobiDB-lite"/>
    </source>
</evidence>
<evidence type="ECO:0000313" key="3">
    <source>
        <dbReference type="EMBL" id="SBP51793.1"/>
    </source>
</evidence>
<dbReference type="KEGG" id="nfu:107394756"/>
<reference evidence="3" key="2">
    <citation type="submission" date="2016-06" db="EMBL/GenBank/DDBJ databases">
        <title>The genome of a short-lived fish provides insights into sex chromosome evolution and the genetic control of aging.</title>
        <authorList>
            <person name="Reichwald K."/>
            <person name="Felder M."/>
            <person name="Petzold A."/>
            <person name="Koch P."/>
            <person name="Groth M."/>
            <person name="Platzer M."/>
        </authorList>
    </citation>
    <scope>NUCLEOTIDE SEQUENCE</scope>
    <source>
        <tissue evidence="3">Brain</tissue>
    </source>
</reference>
<dbReference type="PANTHER" id="PTHR14526">
    <property type="entry name" value="AURORA KINASE A AND NINEIN-INTERACTING PROTEIN"/>
    <property type="match status" value="1"/>
</dbReference>
<dbReference type="PANTHER" id="PTHR14526:SF2">
    <property type="entry name" value="AURORA KINASE A AND NINEIN-INTERACTING PROTEIN"/>
    <property type="match status" value="1"/>
</dbReference>
<accession>A0A1A8AAT2</accession>
<gene>
    <name evidence="3" type="primary">Nfu_g_1_020691</name>
    <name evidence="2" type="ORF">G4P62_017396</name>
</gene>
<feature type="region of interest" description="Disordered" evidence="1">
    <location>
        <begin position="343"/>
        <end position="396"/>
    </location>
</feature>
<proteinExistence type="predicted"/>
<reference evidence="2" key="3">
    <citation type="submission" date="2020-03" db="EMBL/GenBank/DDBJ databases">
        <title>Intra-Species Differences in Population Size shape Life History and Genome Evolution.</title>
        <authorList>
            <person name="Willemsen D."/>
            <person name="Cui R."/>
            <person name="Valenzano D.R."/>
        </authorList>
    </citation>
    <scope>NUCLEOTIDE SEQUENCE</scope>
    <source>
        <strain evidence="2">GRZ</strain>
        <tissue evidence="2">Whole</tissue>
    </source>
</reference>
<feature type="compositionally biased region" description="Polar residues" evidence="1">
    <location>
        <begin position="88"/>
        <end position="98"/>
    </location>
</feature>
<dbReference type="EMBL" id="JAAVVJ010000012">
    <property type="protein sequence ID" value="KAF7211179.1"/>
    <property type="molecule type" value="Genomic_DNA"/>
</dbReference>
<reference evidence="3" key="1">
    <citation type="submission" date="2016-05" db="EMBL/GenBank/DDBJ databases">
        <authorList>
            <person name="Lavstsen T."/>
            <person name="Jespersen J.S."/>
        </authorList>
    </citation>
    <scope>NUCLEOTIDE SEQUENCE</scope>
    <source>
        <tissue evidence="3">Brain</tissue>
    </source>
</reference>
<feature type="compositionally biased region" description="Low complexity" evidence="1">
    <location>
        <begin position="269"/>
        <end position="279"/>
    </location>
</feature>
<feature type="compositionally biased region" description="Low complexity" evidence="1">
    <location>
        <begin position="99"/>
        <end position="113"/>
    </location>
</feature>
<dbReference type="Proteomes" id="UP000822369">
    <property type="component" value="Chromosome 12"/>
</dbReference>
<name>A0A1A8AAT2_NOTFU</name>
<dbReference type="OrthoDB" id="9946974at2759"/>
<dbReference type="GO" id="GO:0007051">
    <property type="term" value="P:spindle organization"/>
    <property type="evidence" value="ECO:0007669"/>
    <property type="project" value="TreeGrafter"/>
</dbReference>
<feature type="region of interest" description="Disordered" evidence="1">
    <location>
        <begin position="238"/>
        <end position="322"/>
    </location>
</feature>